<reference evidence="6 7" key="1">
    <citation type="submission" date="2013-11" db="EMBL/GenBank/DDBJ databases">
        <title>The Genome Sequence of Phytophthora parasitica P1976.</title>
        <authorList>
            <consortium name="The Broad Institute Genomics Platform"/>
            <person name="Russ C."/>
            <person name="Tyler B."/>
            <person name="Panabieres F."/>
            <person name="Shan W."/>
            <person name="Tripathy S."/>
            <person name="Grunwald N."/>
            <person name="Machado M."/>
            <person name="Johnson C.S."/>
            <person name="Walker B."/>
            <person name="Young S."/>
            <person name="Zeng Q."/>
            <person name="Gargeya S."/>
            <person name="Fitzgerald M."/>
            <person name="Haas B."/>
            <person name="Abouelleil A."/>
            <person name="Allen A.W."/>
            <person name="Alvarado L."/>
            <person name="Arachchi H.M."/>
            <person name="Berlin A.M."/>
            <person name="Chapman S.B."/>
            <person name="Gainer-Dewar J."/>
            <person name="Goldberg J."/>
            <person name="Griggs A."/>
            <person name="Gujja S."/>
            <person name="Hansen M."/>
            <person name="Howarth C."/>
            <person name="Imamovic A."/>
            <person name="Ireland A."/>
            <person name="Larimer J."/>
            <person name="McCowan C."/>
            <person name="Murphy C."/>
            <person name="Pearson M."/>
            <person name="Poon T.W."/>
            <person name="Priest M."/>
            <person name="Roberts A."/>
            <person name="Saif S."/>
            <person name="Shea T."/>
            <person name="Sisk P."/>
            <person name="Sykes S."/>
            <person name="Wortman J."/>
            <person name="Nusbaum C."/>
            <person name="Birren B."/>
        </authorList>
    </citation>
    <scope>NUCLEOTIDE SEQUENCE [LARGE SCALE GENOMIC DNA]</scope>
    <source>
        <strain evidence="6 7">P1976</strain>
    </source>
</reference>
<dbReference type="Pfam" id="PF16810">
    <property type="entry name" value="RXLR"/>
    <property type="match status" value="1"/>
</dbReference>
<keyword evidence="4 5" id="KW-0732">Signal</keyword>
<feature type="chain" id="PRO_5028521516" description="RxLR effector protein" evidence="5">
    <location>
        <begin position="21"/>
        <end position="217"/>
    </location>
</feature>
<evidence type="ECO:0000256" key="3">
    <source>
        <dbReference type="ARBA" id="ARBA00022525"/>
    </source>
</evidence>
<dbReference type="Proteomes" id="UP000028582">
    <property type="component" value="Unassembled WGS sequence"/>
</dbReference>
<evidence type="ECO:0000256" key="2">
    <source>
        <dbReference type="ARBA" id="ARBA00010400"/>
    </source>
</evidence>
<dbReference type="AlphaFoldDB" id="A0A081A466"/>
<comment type="caution">
    <text evidence="6">The sequence shown here is derived from an EMBL/GenBank/DDBJ whole genome shotgun (WGS) entry which is preliminary data.</text>
</comment>
<evidence type="ECO:0000256" key="5">
    <source>
        <dbReference type="RuleBase" id="RU367124"/>
    </source>
</evidence>
<sequence length="217" mass="24788">MRLSSIFLVAAATLLVCSDAASGPTHLKQTEFSTAKMAQSSDTATQKSTRFLRSTKTEDEERNYKNYPFLVSEEAAMEMAKRIIQQHDDALLAKVKEISNGQNILKRWRAEELTLADIMPLLKDADKWKGTSERLVYKLVRDSQFQHFRVPQQLDDVFLSNVRKVKNGEKILKQWTNEDYSLSQIKSLLEKTGKGEGTSERLVYKLLSREAIRTLSV</sequence>
<keyword evidence="3 5" id="KW-0964">Secreted</keyword>
<comment type="subcellular location">
    <subcellularLocation>
        <location evidence="1 5">Secreted</location>
    </subcellularLocation>
</comment>
<dbReference type="GO" id="GO:0005576">
    <property type="term" value="C:extracellular region"/>
    <property type="evidence" value="ECO:0007669"/>
    <property type="project" value="UniProtKB-SubCell"/>
</dbReference>
<gene>
    <name evidence="6" type="ORF">F444_10443</name>
</gene>
<dbReference type="OrthoDB" id="128166at2759"/>
<dbReference type="EMBL" id="ANJA01001856">
    <property type="protein sequence ID" value="ETO73677.1"/>
    <property type="molecule type" value="Genomic_DNA"/>
</dbReference>
<evidence type="ECO:0000256" key="1">
    <source>
        <dbReference type="ARBA" id="ARBA00004613"/>
    </source>
</evidence>
<protein>
    <recommendedName>
        <fullName evidence="5">RxLR effector protein</fullName>
    </recommendedName>
</protein>
<dbReference type="InterPro" id="IPR031825">
    <property type="entry name" value="RXLR"/>
</dbReference>
<name>A0A081A466_PHYNI</name>
<feature type="signal peptide" evidence="5">
    <location>
        <begin position="1"/>
        <end position="20"/>
    </location>
</feature>
<evidence type="ECO:0000313" key="6">
    <source>
        <dbReference type="EMBL" id="ETO73677.1"/>
    </source>
</evidence>
<organism evidence="6 7">
    <name type="scientific">Phytophthora nicotianae P1976</name>
    <dbReference type="NCBI Taxonomy" id="1317066"/>
    <lineage>
        <taxon>Eukaryota</taxon>
        <taxon>Sar</taxon>
        <taxon>Stramenopiles</taxon>
        <taxon>Oomycota</taxon>
        <taxon>Peronosporomycetes</taxon>
        <taxon>Peronosporales</taxon>
        <taxon>Peronosporaceae</taxon>
        <taxon>Phytophthora</taxon>
    </lineage>
</organism>
<evidence type="ECO:0000313" key="7">
    <source>
        <dbReference type="Proteomes" id="UP000028582"/>
    </source>
</evidence>
<accession>A0A081A466</accession>
<comment type="function">
    <text evidence="5">Effector that suppresses plant defense responses during pathogen infection.</text>
</comment>
<evidence type="ECO:0000256" key="4">
    <source>
        <dbReference type="ARBA" id="ARBA00022729"/>
    </source>
</evidence>
<comment type="similarity">
    <text evidence="2 5">Belongs to the RxLR effector family.</text>
</comment>
<comment type="domain">
    <text evidence="5">The RxLR-dEER motif acts to carry the protein into the host cell cytoplasm through binding to cell surface phosphatidylinositol-3-phosphate.</text>
</comment>
<proteinExistence type="inferred from homology"/>